<evidence type="ECO:0000313" key="3">
    <source>
        <dbReference type="EMBL" id="PRX46500.1"/>
    </source>
</evidence>
<dbReference type="Proteomes" id="UP000238362">
    <property type="component" value="Unassembled WGS sequence"/>
</dbReference>
<keyword evidence="1" id="KW-1133">Transmembrane helix</keyword>
<accession>A0A2T0LS55</accession>
<proteinExistence type="predicted"/>
<dbReference type="EMBL" id="PVNH01000007">
    <property type="protein sequence ID" value="PRX46500.1"/>
    <property type="molecule type" value="Genomic_DNA"/>
</dbReference>
<gene>
    <name evidence="3" type="ORF">B0I33_10777</name>
</gene>
<evidence type="ECO:0000256" key="1">
    <source>
        <dbReference type="SAM" id="Phobius"/>
    </source>
</evidence>
<feature type="chain" id="PRO_5039476134" evidence="2">
    <location>
        <begin position="27"/>
        <end position="256"/>
    </location>
</feature>
<feature type="transmembrane region" description="Helical" evidence="1">
    <location>
        <begin position="135"/>
        <end position="157"/>
    </location>
</feature>
<feature type="transmembrane region" description="Helical" evidence="1">
    <location>
        <begin position="103"/>
        <end position="123"/>
    </location>
</feature>
<feature type="transmembrane region" description="Helical" evidence="1">
    <location>
        <begin position="231"/>
        <end position="248"/>
    </location>
</feature>
<protein>
    <submittedName>
        <fullName evidence="3">Uncharacterized protein</fullName>
    </submittedName>
</protein>
<keyword evidence="1" id="KW-0472">Membrane</keyword>
<organism evidence="3 4">
    <name type="scientific">Prauserella shujinwangii</name>
    <dbReference type="NCBI Taxonomy" id="1453103"/>
    <lineage>
        <taxon>Bacteria</taxon>
        <taxon>Bacillati</taxon>
        <taxon>Actinomycetota</taxon>
        <taxon>Actinomycetes</taxon>
        <taxon>Pseudonocardiales</taxon>
        <taxon>Pseudonocardiaceae</taxon>
        <taxon>Prauserella</taxon>
    </lineage>
</organism>
<keyword evidence="2" id="KW-0732">Signal</keyword>
<reference evidence="3 4" key="1">
    <citation type="submission" date="2018-03" db="EMBL/GenBank/DDBJ databases">
        <title>Genomic Encyclopedia of Type Strains, Phase III (KMG-III): the genomes of soil and plant-associated and newly described type strains.</title>
        <authorList>
            <person name="Whitman W."/>
        </authorList>
    </citation>
    <scope>NUCLEOTIDE SEQUENCE [LARGE SCALE GENOMIC DNA]</scope>
    <source>
        <strain evidence="3 4">CGMCC 4.7125</strain>
    </source>
</reference>
<dbReference type="AlphaFoldDB" id="A0A2T0LS55"/>
<sequence length="256" mass="26819">MRTGQHEYWFPLAVFGFLLLGGAATAATTPEEEFGWFAYAPIDAPRRSVSVLRAVPFSEYERLEAVRLTDSWPGLSLLLAALLATVAWYAWRARRAGTPFPARRLALGTAGAVAATVAGWLVLAVLADTVEHTEVVLVAGPPLLLLAAVLGACAYFGRGRWRRVAGVAGVVVLVVTVLAAVLPVLADQLLIPAAAAALLVLARWERSALLAVIAGLFLAAAVLAPGGPARLLLPAAVLLGWAIGVLLLRGRAARQA</sequence>
<comment type="caution">
    <text evidence="3">The sequence shown here is derived from an EMBL/GenBank/DDBJ whole genome shotgun (WGS) entry which is preliminary data.</text>
</comment>
<dbReference type="OrthoDB" id="3701352at2"/>
<keyword evidence="1" id="KW-0812">Transmembrane</keyword>
<evidence type="ECO:0000256" key="2">
    <source>
        <dbReference type="SAM" id="SignalP"/>
    </source>
</evidence>
<dbReference type="RefSeq" id="WP_106179913.1">
    <property type="nucleotide sequence ID" value="NZ_PVNH01000007.1"/>
</dbReference>
<feature type="transmembrane region" description="Helical" evidence="1">
    <location>
        <begin position="209"/>
        <end position="225"/>
    </location>
</feature>
<evidence type="ECO:0000313" key="4">
    <source>
        <dbReference type="Proteomes" id="UP000238362"/>
    </source>
</evidence>
<feature type="transmembrane region" description="Helical" evidence="1">
    <location>
        <begin position="72"/>
        <end position="91"/>
    </location>
</feature>
<feature type="signal peptide" evidence="2">
    <location>
        <begin position="1"/>
        <end position="26"/>
    </location>
</feature>
<name>A0A2T0LS55_9PSEU</name>
<feature type="transmembrane region" description="Helical" evidence="1">
    <location>
        <begin position="164"/>
        <end position="182"/>
    </location>
</feature>
<keyword evidence="4" id="KW-1185">Reference proteome</keyword>